<organism evidence="9 10">
    <name type="scientific">Macrococcus brunensis</name>
    <dbReference type="NCBI Taxonomy" id="198483"/>
    <lineage>
        <taxon>Bacteria</taxon>
        <taxon>Bacillati</taxon>
        <taxon>Bacillota</taxon>
        <taxon>Bacilli</taxon>
        <taxon>Bacillales</taxon>
        <taxon>Staphylococcaceae</taxon>
        <taxon>Macrococcus</taxon>
    </lineage>
</organism>
<dbReference type="EMBL" id="SCWA01000008">
    <property type="protein sequence ID" value="TDL97941.1"/>
    <property type="molecule type" value="Genomic_DNA"/>
</dbReference>
<evidence type="ECO:0000256" key="2">
    <source>
        <dbReference type="ARBA" id="ARBA00022448"/>
    </source>
</evidence>
<sequence>MRIKQLGLPAVIVLLLIIFTVTAPHFLSMNNITSIVSGMVIVTIVAMGLTYSLSVDGFDLSVGSTVTLSNTLIISLFVWHQLSLGLSILVTLVCIIGVALLNLLLILYFKVPDLYATLATMFIVEGIALTYSEGGSISVGMSRQDGSATSGQIPADFSALASPLSLIMILLIIGVIAYLLLHRTNPGRIMYMIGSNKQAAKFSGIKVHRHIAVAYIISALLAGISGILLAAQVSSAQINSGAGYLMTAVAAAFIGATASASHKPNVIGTILGALLIAVLENGLVMLSVPYYALNIVKGCVLAIALILNYQQFTKGGRHRV</sequence>
<feature type="transmembrane region" description="Helical" evidence="8">
    <location>
        <begin position="32"/>
        <end position="53"/>
    </location>
</feature>
<feature type="transmembrane region" description="Helical" evidence="8">
    <location>
        <begin position="7"/>
        <end position="26"/>
    </location>
</feature>
<feature type="transmembrane region" description="Helical" evidence="8">
    <location>
        <begin position="266"/>
        <end position="284"/>
    </location>
</feature>
<keyword evidence="7 8" id="KW-0472">Membrane</keyword>
<feature type="transmembrane region" description="Helical" evidence="8">
    <location>
        <begin position="60"/>
        <end position="79"/>
    </location>
</feature>
<feature type="transmembrane region" description="Helical" evidence="8">
    <location>
        <begin position="242"/>
        <end position="259"/>
    </location>
</feature>
<accession>A0A4R6BDS4</accession>
<evidence type="ECO:0000256" key="4">
    <source>
        <dbReference type="ARBA" id="ARBA00022519"/>
    </source>
</evidence>
<keyword evidence="2" id="KW-0813">Transport</keyword>
<evidence type="ECO:0000256" key="3">
    <source>
        <dbReference type="ARBA" id="ARBA00022475"/>
    </source>
</evidence>
<evidence type="ECO:0000256" key="6">
    <source>
        <dbReference type="ARBA" id="ARBA00022989"/>
    </source>
</evidence>
<dbReference type="OrthoDB" id="9815820at2"/>
<feature type="transmembrane region" description="Helical" evidence="8">
    <location>
        <begin position="114"/>
        <end position="132"/>
    </location>
</feature>
<protein>
    <submittedName>
        <fullName evidence="9">ABC transporter permease</fullName>
    </submittedName>
</protein>
<dbReference type="PANTHER" id="PTHR32196">
    <property type="entry name" value="ABC TRANSPORTER PERMEASE PROTEIN YPHD-RELATED-RELATED"/>
    <property type="match status" value="1"/>
</dbReference>
<dbReference type="RefSeq" id="WP_133431856.1">
    <property type="nucleotide sequence ID" value="NZ_CP092172.1"/>
</dbReference>
<dbReference type="AlphaFoldDB" id="A0A4R6BDS4"/>
<keyword evidence="4" id="KW-0997">Cell inner membrane</keyword>
<gene>
    <name evidence="9" type="ORF">ERX27_05630</name>
</gene>
<feature type="transmembrane region" description="Helical" evidence="8">
    <location>
        <begin position="290"/>
        <end position="309"/>
    </location>
</feature>
<feature type="transmembrane region" description="Helical" evidence="8">
    <location>
        <begin position="211"/>
        <end position="230"/>
    </location>
</feature>
<keyword evidence="5 8" id="KW-0812">Transmembrane</keyword>
<feature type="transmembrane region" description="Helical" evidence="8">
    <location>
        <begin position="160"/>
        <end position="181"/>
    </location>
</feature>
<evidence type="ECO:0000256" key="5">
    <source>
        <dbReference type="ARBA" id="ARBA00022692"/>
    </source>
</evidence>
<keyword evidence="10" id="KW-1185">Reference proteome</keyword>
<dbReference type="Pfam" id="PF02653">
    <property type="entry name" value="BPD_transp_2"/>
    <property type="match status" value="1"/>
</dbReference>
<dbReference type="InterPro" id="IPR001851">
    <property type="entry name" value="ABC_transp_permease"/>
</dbReference>
<dbReference type="GO" id="GO:0005886">
    <property type="term" value="C:plasma membrane"/>
    <property type="evidence" value="ECO:0007669"/>
    <property type="project" value="UniProtKB-SubCell"/>
</dbReference>
<evidence type="ECO:0000256" key="7">
    <source>
        <dbReference type="ARBA" id="ARBA00023136"/>
    </source>
</evidence>
<name>A0A4R6BDS4_9STAP</name>
<comment type="subcellular location">
    <subcellularLocation>
        <location evidence="1">Cell membrane</location>
        <topology evidence="1">Multi-pass membrane protein</topology>
    </subcellularLocation>
</comment>
<evidence type="ECO:0000256" key="8">
    <source>
        <dbReference type="SAM" id="Phobius"/>
    </source>
</evidence>
<evidence type="ECO:0000313" key="10">
    <source>
        <dbReference type="Proteomes" id="UP000295310"/>
    </source>
</evidence>
<dbReference type="GO" id="GO:0022857">
    <property type="term" value="F:transmembrane transporter activity"/>
    <property type="evidence" value="ECO:0007669"/>
    <property type="project" value="InterPro"/>
</dbReference>
<comment type="caution">
    <text evidence="9">The sequence shown here is derived from an EMBL/GenBank/DDBJ whole genome shotgun (WGS) entry which is preliminary data.</text>
</comment>
<reference evidence="9 10" key="1">
    <citation type="submission" date="2019-01" db="EMBL/GenBank/DDBJ databases">
        <title>Draft genome sequences of the type strains of six Macrococcus species.</title>
        <authorList>
            <person name="Mazhar S."/>
            <person name="Altermann E."/>
            <person name="Hill C."/>
            <person name="Mcauliffe O."/>
        </authorList>
    </citation>
    <scope>NUCLEOTIDE SEQUENCE [LARGE SCALE GENOMIC DNA]</scope>
    <source>
        <strain evidence="9 10">CCM4811</strain>
    </source>
</reference>
<keyword evidence="3" id="KW-1003">Cell membrane</keyword>
<dbReference type="PANTHER" id="PTHR32196:SF21">
    <property type="entry name" value="ABC TRANSPORTER PERMEASE PROTEIN YPHD-RELATED"/>
    <property type="match status" value="1"/>
</dbReference>
<dbReference type="CDD" id="cd06579">
    <property type="entry name" value="TM_PBP1_transp_AraH_like"/>
    <property type="match status" value="1"/>
</dbReference>
<dbReference type="Proteomes" id="UP000295310">
    <property type="component" value="Unassembled WGS sequence"/>
</dbReference>
<proteinExistence type="predicted"/>
<keyword evidence="6 8" id="KW-1133">Transmembrane helix</keyword>
<evidence type="ECO:0000256" key="1">
    <source>
        <dbReference type="ARBA" id="ARBA00004651"/>
    </source>
</evidence>
<feature type="transmembrane region" description="Helical" evidence="8">
    <location>
        <begin position="85"/>
        <end position="107"/>
    </location>
</feature>
<evidence type="ECO:0000313" key="9">
    <source>
        <dbReference type="EMBL" id="TDL97941.1"/>
    </source>
</evidence>